<accession>A0A6L2MIU3</accession>
<evidence type="ECO:0000313" key="3">
    <source>
        <dbReference type="EMBL" id="GEU73660.1"/>
    </source>
</evidence>
<dbReference type="GO" id="GO:0003676">
    <property type="term" value="F:nucleic acid binding"/>
    <property type="evidence" value="ECO:0007669"/>
    <property type="project" value="InterPro"/>
</dbReference>
<sequence length="923" mass="104959">MEEIELESTQTSTTAKLPMLKQENGNSFKPVAETITNDAGTSTKHIPGPVTNEEKAQKKNDVKERSMLLVELPNEHLMTFNQYKDAKTLFVAIEIRLGGNEATKKTQKTFLKQLYENFSATSTESLYSIFNRLQKLVIQLVVLGVFFSHEDLNLKFLRSLPSEWNTHVVVWRNKSDLDTMSLDDLYKNFKIVEQEANQPNGSQLVHDYLEQIHEDDLEEIDLKWQLALLSMRAKRWGILQGNAEYQGTRRITKNQETTRRTVNVEDTSSKAMVTSSVKISKPVKENNGAPIIKDWESEGEDEVEYPLEVERKTIEPSVDKLEVYIPKQNEKPAKRPVKYAKMYKTQRPRVLVEALIICRLGTNTIRGEGWEGAKGGNITGKGTIKTGKLDFEDVYFVKELQCNLFSVSQMCDKKNSVLFNDTECFVLSPNFKLADESHVLLKVPRKNNMYSVDMKNIVPKKDLTCLDNLVRGLPLKRFENDQTCVTCLKRKQHKVSFKTKIQNSISQPLFMLHMDLFDPTSNRVMNEFCEEKGIKKEYSVAKTPQQNRVAERRNRILIEAARTMLANFKLSITFWAEAVNTACYVQNKVLVVKPYFMTPYELFKGRTSTLSFMRPFGCHVIILNTLDHLGKFNGKSDEGFFVGYSTNSKAFRVYNTRTRKVEENLHIKFLENKPLIAGDRPKWLFDIDTLTESMNYVPVIAGTNSNDFVGKRASFDAGQSSIETGPSQDYILMLLWNAGSLFNSSSKDSDDGNKDIDGPSTEREIDNQERPNAENSTKDVNIVGTSINTSSSNINIASPTVNSVRQSDDFSGVDNDMTILDGVEVDIGNISATYPVLTTPNTRIHKDYSLDNVIGDIQSSVQTKRMTIITYEQGFISAIYEEKTHKDLHTCLFACFLSQEEPKRITNALKDPAWVEAMQEELL</sequence>
<dbReference type="SUPFAM" id="SSF53098">
    <property type="entry name" value="Ribonuclease H-like"/>
    <property type="match status" value="1"/>
</dbReference>
<feature type="compositionally biased region" description="Basic and acidic residues" evidence="1">
    <location>
        <begin position="747"/>
        <end position="772"/>
    </location>
</feature>
<feature type="region of interest" description="Disordered" evidence="1">
    <location>
        <begin position="745"/>
        <end position="780"/>
    </location>
</feature>
<evidence type="ECO:0000256" key="1">
    <source>
        <dbReference type="SAM" id="MobiDB-lite"/>
    </source>
</evidence>
<reference evidence="3" key="1">
    <citation type="journal article" date="2019" name="Sci. Rep.">
        <title>Draft genome of Tanacetum cinerariifolium, the natural source of mosquito coil.</title>
        <authorList>
            <person name="Yamashiro T."/>
            <person name="Shiraishi A."/>
            <person name="Satake H."/>
            <person name="Nakayama K."/>
        </authorList>
    </citation>
    <scope>NUCLEOTIDE SEQUENCE</scope>
</reference>
<dbReference type="PROSITE" id="PS50994">
    <property type="entry name" value="INTEGRASE"/>
    <property type="match status" value="1"/>
</dbReference>
<dbReference type="GO" id="GO:0015074">
    <property type="term" value="P:DNA integration"/>
    <property type="evidence" value="ECO:0007669"/>
    <property type="project" value="InterPro"/>
</dbReference>
<feature type="compositionally biased region" description="Polar residues" evidence="1">
    <location>
        <begin position="34"/>
        <end position="44"/>
    </location>
</feature>
<protein>
    <recommendedName>
        <fullName evidence="2">Integrase catalytic domain-containing protein</fullName>
    </recommendedName>
</protein>
<organism evidence="3">
    <name type="scientific">Tanacetum cinerariifolium</name>
    <name type="common">Dalmatian daisy</name>
    <name type="synonym">Chrysanthemum cinerariifolium</name>
    <dbReference type="NCBI Taxonomy" id="118510"/>
    <lineage>
        <taxon>Eukaryota</taxon>
        <taxon>Viridiplantae</taxon>
        <taxon>Streptophyta</taxon>
        <taxon>Embryophyta</taxon>
        <taxon>Tracheophyta</taxon>
        <taxon>Spermatophyta</taxon>
        <taxon>Magnoliopsida</taxon>
        <taxon>eudicotyledons</taxon>
        <taxon>Gunneridae</taxon>
        <taxon>Pentapetalae</taxon>
        <taxon>asterids</taxon>
        <taxon>campanulids</taxon>
        <taxon>Asterales</taxon>
        <taxon>Asteraceae</taxon>
        <taxon>Asteroideae</taxon>
        <taxon>Anthemideae</taxon>
        <taxon>Anthemidinae</taxon>
        <taxon>Tanacetum</taxon>
    </lineage>
</organism>
<dbReference type="Gene3D" id="3.30.420.10">
    <property type="entry name" value="Ribonuclease H-like superfamily/Ribonuclease H"/>
    <property type="match status" value="1"/>
</dbReference>
<feature type="region of interest" description="Disordered" evidence="1">
    <location>
        <begin position="1"/>
        <end position="59"/>
    </location>
</feature>
<dbReference type="InterPro" id="IPR012337">
    <property type="entry name" value="RNaseH-like_sf"/>
</dbReference>
<dbReference type="EMBL" id="BKCJ010006733">
    <property type="protein sequence ID" value="GEU73660.1"/>
    <property type="molecule type" value="Genomic_DNA"/>
</dbReference>
<dbReference type="InterPro" id="IPR039537">
    <property type="entry name" value="Retrotran_Ty1/copia-like"/>
</dbReference>
<feature type="domain" description="Integrase catalytic" evidence="2">
    <location>
        <begin position="440"/>
        <end position="607"/>
    </location>
</feature>
<dbReference type="InterPro" id="IPR036397">
    <property type="entry name" value="RNaseH_sf"/>
</dbReference>
<dbReference type="AlphaFoldDB" id="A0A6L2MIU3"/>
<proteinExistence type="predicted"/>
<dbReference type="Pfam" id="PF14223">
    <property type="entry name" value="Retrotran_gag_2"/>
    <property type="match status" value="1"/>
</dbReference>
<comment type="caution">
    <text evidence="3">The sequence shown here is derived from an EMBL/GenBank/DDBJ whole genome shotgun (WGS) entry which is preliminary data.</text>
</comment>
<dbReference type="InterPro" id="IPR057670">
    <property type="entry name" value="SH3_retrovirus"/>
</dbReference>
<dbReference type="Pfam" id="PF25597">
    <property type="entry name" value="SH3_retrovirus"/>
    <property type="match status" value="1"/>
</dbReference>
<evidence type="ECO:0000259" key="2">
    <source>
        <dbReference type="PROSITE" id="PS50994"/>
    </source>
</evidence>
<dbReference type="PANTHER" id="PTHR42648:SF32">
    <property type="entry name" value="RIBONUCLEASE H-LIKE DOMAIN, GAG-PRE-INTEGRASE DOMAIN PROTEIN-RELATED"/>
    <property type="match status" value="1"/>
</dbReference>
<gene>
    <name evidence="3" type="ORF">Tci_045638</name>
</gene>
<name>A0A6L2MIU3_TANCI</name>
<dbReference type="InterPro" id="IPR001584">
    <property type="entry name" value="Integrase_cat-core"/>
</dbReference>
<dbReference type="PANTHER" id="PTHR42648">
    <property type="entry name" value="TRANSPOSASE, PUTATIVE-RELATED"/>
    <property type="match status" value="1"/>
</dbReference>